<evidence type="ECO:0000313" key="4">
    <source>
        <dbReference type="EMBL" id="MBB5434738.1"/>
    </source>
</evidence>
<dbReference type="InterPro" id="IPR050493">
    <property type="entry name" value="FAD-dep_Monooxygenase_BioMet"/>
</dbReference>
<dbReference type="EMBL" id="JACHDB010000001">
    <property type="protein sequence ID" value="MBB5434738.1"/>
    <property type="molecule type" value="Genomic_DNA"/>
</dbReference>
<proteinExistence type="predicted"/>
<reference evidence="4 5" key="1">
    <citation type="submission" date="2020-08" db="EMBL/GenBank/DDBJ databases">
        <title>Sequencing the genomes of 1000 actinobacteria strains.</title>
        <authorList>
            <person name="Klenk H.-P."/>
        </authorList>
    </citation>
    <scope>NUCLEOTIDE SEQUENCE [LARGE SCALE GENOMIC DNA]</scope>
    <source>
        <strain evidence="4 5">DSM 44551</strain>
    </source>
</reference>
<keyword evidence="1" id="KW-0560">Oxidoreductase</keyword>
<sequence>MAGTEHTVVVGAGIGGLAAAVALARTGRRVTVLERASEIRPVGAGFGMAPNALRGLDALGAGDAVRALALHGSGGIRRADGRWMVRTDMAEVRRRFGDPLVVLRRSDLVDLLLGALPDGALRTGAEVERVDPGGGRRPALVRLRGGEEIGADLVVAADGIHSAVRRALFPAHPGTLYSGFTCWRLLSRPGVRMEPAEIWGRGQGAGVMPLKDGSVYAYFVHRATEGGRAPAGERAELERLFGGWCAPVPETVAAAPEDAVIRGDLYRLAAPLPAYHRGRIALLGDAAHAMLPHLGQGACQAIEDAVELAHAVGAPGGPGDRVPDGLARYSASRAPRANGIAAASASAARMMGMTARPAAGLRDAALTAVGRALPGLFYRTFERTFDWAPPTGG</sequence>
<organism evidence="4 5">
    <name type="scientific">Nocardiopsis composta</name>
    <dbReference type="NCBI Taxonomy" id="157465"/>
    <lineage>
        <taxon>Bacteria</taxon>
        <taxon>Bacillati</taxon>
        <taxon>Actinomycetota</taxon>
        <taxon>Actinomycetes</taxon>
        <taxon>Streptosporangiales</taxon>
        <taxon>Nocardiopsidaceae</taxon>
        <taxon>Nocardiopsis</taxon>
    </lineage>
</organism>
<dbReference type="SUPFAM" id="SSF51905">
    <property type="entry name" value="FAD/NAD(P)-binding domain"/>
    <property type="match status" value="1"/>
</dbReference>
<keyword evidence="5" id="KW-1185">Reference proteome</keyword>
<dbReference type="InterPro" id="IPR036188">
    <property type="entry name" value="FAD/NAD-bd_sf"/>
</dbReference>
<dbReference type="PANTHER" id="PTHR13789:SF309">
    <property type="entry name" value="PUTATIVE (AFU_ORTHOLOGUE AFUA_6G14510)-RELATED"/>
    <property type="match status" value="1"/>
</dbReference>
<evidence type="ECO:0000259" key="3">
    <source>
        <dbReference type="Pfam" id="PF01494"/>
    </source>
</evidence>
<dbReference type="RefSeq" id="WP_184395637.1">
    <property type="nucleotide sequence ID" value="NZ_BAAAJD010000207.1"/>
</dbReference>
<dbReference type="GO" id="GO:0004497">
    <property type="term" value="F:monooxygenase activity"/>
    <property type="evidence" value="ECO:0007669"/>
    <property type="project" value="UniProtKB-KW"/>
</dbReference>
<dbReference type="AlphaFoldDB" id="A0A7W8VG30"/>
<protein>
    <submittedName>
        <fullName evidence="4">2-polyprenyl-6-methoxyphenol hydroxylase-like FAD-dependent oxidoreductase</fullName>
    </submittedName>
</protein>
<evidence type="ECO:0000313" key="5">
    <source>
        <dbReference type="Proteomes" id="UP000572635"/>
    </source>
</evidence>
<dbReference type="InterPro" id="IPR002938">
    <property type="entry name" value="FAD-bd"/>
</dbReference>
<dbReference type="GO" id="GO:0071949">
    <property type="term" value="F:FAD binding"/>
    <property type="evidence" value="ECO:0007669"/>
    <property type="project" value="InterPro"/>
</dbReference>
<dbReference type="Proteomes" id="UP000572635">
    <property type="component" value="Unassembled WGS sequence"/>
</dbReference>
<evidence type="ECO:0000256" key="2">
    <source>
        <dbReference type="ARBA" id="ARBA00023033"/>
    </source>
</evidence>
<gene>
    <name evidence="4" type="ORF">HDA36_004822</name>
</gene>
<keyword evidence="2" id="KW-0503">Monooxygenase</keyword>
<feature type="domain" description="FAD-binding" evidence="3">
    <location>
        <begin position="7"/>
        <end position="341"/>
    </location>
</feature>
<dbReference type="Gene3D" id="3.50.50.60">
    <property type="entry name" value="FAD/NAD(P)-binding domain"/>
    <property type="match status" value="1"/>
</dbReference>
<name>A0A7W8VG30_9ACTN</name>
<comment type="caution">
    <text evidence="4">The sequence shown here is derived from an EMBL/GenBank/DDBJ whole genome shotgun (WGS) entry which is preliminary data.</text>
</comment>
<dbReference type="Pfam" id="PF01494">
    <property type="entry name" value="FAD_binding_3"/>
    <property type="match status" value="1"/>
</dbReference>
<accession>A0A7W8VG30</accession>
<evidence type="ECO:0000256" key="1">
    <source>
        <dbReference type="ARBA" id="ARBA00023002"/>
    </source>
</evidence>
<dbReference type="PANTHER" id="PTHR13789">
    <property type="entry name" value="MONOOXYGENASE"/>
    <property type="match status" value="1"/>
</dbReference>
<dbReference type="PRINTS" id="PR00420">
    <property type="entry name" value="RNGMNOXGNASE"/>
</dbReference>